<dbReference type="PANTHER" id="PTHR14025:SF20">
    <property type="entry name" value="FANCONI ANEMIA GROUP M PROTEIN"/>
    <property type="match status" value="1"/>
</dbReference>
<accession>A0A520KES8</accession>
<evidence type="ECO:0000256" key="2">
    <source>
        <dbReference type="ARBA" id="ARBA00022801"/>
    </source>
</evidence>
<feature type="domain" description="Helicase ATP-binding" evidence="5">
    <location>
        <begin position="52"/>
        <end position="235"/>
    </location>
</feature>
<sequence>MSWKDYLEFIDKSSYSIKNLALDLIPKEVIYEEQKVSIKKLNYELYPFQKKILDKIKNTALIIGLPTGLGKTYIAGAFLLRETFNDPKRILFLTPSVPLGVQQTLFLRKMLNIDNAFFISGNIPPEKRKKLKVWNAGCVVTTPQTFYNDFLSNYEEEIEFAKSNNINLKDILDFFKFPFDIIIADECHSYIGETDGYSVLFVGKAYGSKILALSATPQLHSQKRLEELKRIFESIEVLSIDDPEIKSFIPKRSLILVSVDIPEDLLSIYKQLADIIKEYRNKIKEEYGIEHLKEHCKEHSVCITFLALKMMRMRIVEDGASSVINYNIWKIRELREIYEKYKELIKRSFNHKFSIAKEILDMEKFEKAIIFVESVEAAKQLGVMLQKEYGIENVAILIGKEGMNLEQQASALLHFREIAKILVTTSIGEEGLDIPSADLEIWLDPPSNPKKWIQRFGRVLRKVNKKEIAKTYVIISKRTHEKRKLLGVMRKVEKIYGFTQELKEFNIMKKGQMRLTYYMR</sequence>
<dbReference type="GO" id="GO:0016787">
    <property type="term" value="F:hydrolase activity"/>
    <property type="evidence" value="ECO:0007669"/>
    <property type="project" value="UniProtKB-KW"/>
</dbReference>
<dbReference type="GO" id="GO:0003677">
    <property type="term" value="F:DNA binding"/>
    <property type="evidence" value="ECO:0007669"/>
    <property type="project" value="InterPro"/>
</dbReference>
<dbReference type="PROSITE" id="PS51192">
    <property type="entry name" value="HELICASE_ATP_BIND_1"/>
    <property type="match status" value="1"/>
</dbReference>
<dbReference type="SMART" id="SM00490">
    <property type="entry name" value="HELICc"/>
    <property type="match status" value="1"/>
</dbReference>
<gene>
    <name evidence="8" type="ORF">DSO09_02140</name>
    <name evidence="7" type="ORF">EF809_04650</name>
</gene>
<dbReference type="GO" id="GO:0004386">
    <property type="term" value="F:helicase activity"/>
    <property type="evidence" value="ECO:0007669"/>
    <property type="project" value="UniProtKB-KW"/>
</dbReference>
<dbReference type="Proteomes" id="UP000316080">
    <property type="component" value="Unassembled WGS sequence"/>
</dbReference>
<dbReference type="GO" id="GO:0140097">
    <property type="term" value="F:catalytic activity, acting on DNA"/>
    <property type="evidence" value="ECO:0007669"/>
    <property type="project" value="UniProtKB-ARBA"/>
</dbReference>
<dbReference type="InterPro" id="IPR001650">
    <property type="entry name" value="Helicase_C-like"/>
</dbReference>
<evidence type="ECO:0000256" key="3">
    <source>
        <dbReference type="ARBA" id="ARBA00022806"/>
    </source>
</evidence>
<dbReference type="Pfam" id="PF00271">
    <property type="entry name" value="Helicase_C"/>
    <property type="match status" value="1"/>
</dbReference>
<dbReference type="Proteomes" id="UP000317265">
    <property type="component" value="Unassembled WGS sequence"/>
</dbReference>
<evidence type="ECO:0000313" key="7">
    <source>
        <dbReference type="EMBL" id="RZN55750.1"/>
    </source>
</evidence>
<comment type="caution">
    <text evidence="7">The sequence shown here is derived from an EMBL/GenBank/DDBJ whole genome shotgun (WGS) entry which is preliminary data.</text>
</comment>
<organism evidence="7 9">
    <name type="scientific">Thermoproteota archaeon</name>
    <dbReference type="NCBI Taxonomy" id="2056631"/>
    <lineage>
        <taxon>Archaea</taxon>
        <taxon>Thermoproteota</taxon>
    </lineage>
</organism>
<evidence type="ECO:0000313" key="10">
    <source>
        <dbReference type="Proteomes" id="UP000317265"/>
    </source>
</evidence>
<reference evidence="7 9" key="2">
    <citation type="journal article" date="2019" name="Nat. Microbiol.">
        <title>Wide diversity of methane and short-chain alkane metabolisms in uncultured archaea.</title>
        <authorList>
            <person name="Borrel G."/>
            <person name="Adam P.S."/>
            <person name="McKay L.J."/>
            <person name="Chen L.X."/>
            <person name="Sierra-Garcia I.N."/>
            <person name="Sieber C.M."/>
            <person name="Letourneur Q."/>
            <person name="Ghozlane A."/>
            <person name="Andersen G.L."/>
            <person name="Li W.J."/>
            <person name="Hallam S.J."/>
            <person name="Muyzer G."/>
            <person name="de Oliveira V.M."/>
            <person name="Inskeep W.P."/>
            <person name="Banfield J.F."/>
            <person name="Gribaldo S."/>
        </authorList>
    </citation>
    <scope>NUCLEOTIDE SEQUENCE [LARGE SCALE GENOMIC DNA]</scope>
    <source>
        <strain evidence="7">Verst-YHS</strain>
    </source>
</reference>
<dbReference type="SMART" id="SM00487">
    <property type="entry name" value="DEXDc"/>
    <property type="match status" value="1"/>
</dbReference>
<evidence type="ECO:0000313" key="8">
    <source>
        <dbReference type="EMBL" id="TDA39551.1"/>
    </source>
</evidence>
<keyword evidence="4" id="KW-0067">ATP-binding</keyword>
<dbReference type="EMBL" id="QNVI01000024">
    <property type="protein sequence ID" value="TDA39551.1"/>
    <property type="molecule type" value="Genomic_DNA"/>
</dbReference>
<dbReference type="PROSITE" id="PS51194">
    <property type="entry name" value="HELICASE_CTER"/>
    <property type="match status" value="1"/>
</dbReference>
<dbReference type="InterPro" id="IPR027417">
    <property type="entry name" value="P-loop_NTPase"/>
</dbReference>
<dbReference type="PANTHER" id="PTHR14025">
    <property type="entry name" value="FANCONI ANEMIA GROUP M FANCM FAMILY MEMBER"/>
    <property type="match status" value="1"/>
</dbReference>
<evidence type="ECO:0000313" key="9">
    <source>
        <dbReference type="Proteomes" id="UP000316080"/>
    </source>
</evidence>
<evidence type="ECO:0000259" key="5">
    <source>
        <dbReference type="PROSITE" id="PS51192"/>
    </source>
</evidence>
<keyword evidence="3 7" id="KW-0347">Helicase</keyword>
<dbReference type="InterPro" id="IPR006935">
    <property type="entry name" value="Helicase/UvrB_N"/>
</dbReference>
<reference evidence="8 10" key="1">
    <citation type="journal article" date="2019" name="Nat. Microbiol.">
        <title>Expanding anaerobic alkane metabolism in the domain of Archaea.</title>
        <authorList>
            <person name="Wang Y."/>
            <person name="Wegener G."/>
            <person name="Hou J."/>
            <person name="Wang F."/>
            <person name="Xiao X."/>
        </authorList>
    </citation>
    <scope>NUCLEOTIDE SEQUENCE [LARGE SCALE GENOMIC DNA]</scope>
    <source>
        <strain evidence="8">WYZ-LMO11</strain>
    </source>
</reference>
<keyword evidence="2" id="KW-0378">Hydrolase</keyword>
<evidence type="ECO:0000259" key="6">
    <source>
        <dbReference type="PROSITE" id="PS51194"/>
    </source>
</evidence>
<evidence type="ECO:0000256" key="4">
    <source>
        <dbReference type="ARBA" id="ARBA00022840"/>
    </source>
</evidence>
<dbReference type="EMBL" id="RXIH01000036">
    <property type="protein sequence ID" value="RZN55750.1"/>
    <property type="molecule type" value="Genomic_DNA"/>
</dbReference>
<protein>
    <submittedName>
        <fullName evidence="7">DEAD/DEAH box helicase</fullName>
    </submittedName>
</protein>
<keyword evidence="1" id="KW-0547">Nucleotide-binding</keyword>
<evidence type="ECO:0000256" key="1">
    <source>
        <dbReference type="ARBA" id="ARBA00022741"/>
    </source>
</evidence>
<dbReference type="Gene3D" id="3.40.50.300">
    <property type="entry name" value="P-loop containing nucleotide triphosphate hydrolases"/>
    <property type="match status" value="2"/>
</dbReference>
<dbReference type="Pfam" id="PF04851">
    <property type="entry name" value="ResIII"/>
    <property type="match status" value="1"/>
</dbReference>
<dbReference type="GO" id="GO:0005524">
    <property type="term" value="F:ATP binding"/>
    <property type="evidence" value="ECO:0007669"/>
    <property type="project" value="UniProtKB-KW"/>
</dbReference>
<proteinExistence type="predicted"/>
<name>A0A520KES8_9CREN</name>
<feature type="domain" description="Helicase C-terminal" evidence="6">
    <location>
        <begin position="354"/>
        <end position="513"/>
    </location>
</feature>
<dbReference type="SUPFAM" id="SSF52540">
    <property type="entry name" value="P-loop containing nucleoside triphosphate hydrolases"/>
    <property type="match status" value="1"/>
</dbReference>
<dbReference type="AlphaFoldDB" id="A0A520KES8"/>
<dbReference type="InterPro" id="IPR014001">
    <property type="entry name" value="Helicase_ATP-bd"/>
</dbReference>